<organism evidence="2 4">
    <name type="scientific">Methylobacterium oxalidis</name>
    <dbReference type="NCBI Taxonomy" id="944322"/>
    <lineage>
        <taxon>Bacteria</taxon>
        <taxon>Pseudomonadati</taxon>
        <taxon>Pseudomonadota</taxon>
        <taxon>Alphaproteobacteria</taxon>
        <taxon>Hyphomicrobiales</taxon>
        <taxon>Methylobacteriaceae</taxon>
        <taxon>Methylobacterium</taxon>
    </lineage>
</organism>
<keyword evidence="5" id="KW-1185">Reference proteome</keyword>
<dbReference type="AlphaFoldDB" id="A0A512J4H3"/>
<evidence type="ECO:0000313" key="2">
    <source>
        <dbReference type="EMBL" id="GEP04833.1"/>
    </source>
</evidence>
<dbReference type="Pfam" id="PF13481">
    <property type="entry name" value="AAA_25"/>
    <property type="match status" value="1"/>
</dbReference>
<dbReference type="Gene3D" id="3.40.50.300">
    <property type="entry name" value="P-loop containing nucleotide triphosphate hydrolases"/>
    <property type="match status" value="1"/>
</dbReference>
<accession>A0A512J4H3</accession>
<reference evidence="2 4" key="3">
    <citation type="submission" date="2019-07" db="EMBL/GenBank/DDBJ databases">
        <title>Whole genome shotgun sequence of Methylobacterium oxalidis NBRC 107715.</title>
        <authorList>
            <person name="Hosoyama A."/>
            <person name="Uohara A."/>
            <person name="Ohji S."/>
            <person name="Ichikawa N."/>
        </authorList>
    </citation>
    <scope>NUCLEOTIDE SEQUENCE [LARGE SCALE GENOMIC DNA]</scope>
    <source>
        <strain evidence="2 4">NBRC 107715</strain>
    </source>
</reference>
<comment type="caution">
    <text evidence="2">The sequence shown here is derived from an EMBL/GenBank/DDBJ whole genome shotgun (WGS) entry which is preliminary data.</text>
</comment>
<reference evidence="5" key="2">
    <citation type="journal article" date="2019" name="Int. J. Syst. Evol. Microbiol.">
        <title>The Global Catalogue of Microorganisms (GCM) 10K type strain sequencing project: providing services to taxonomists for standard genome sequencing and annotation.</title>
        <authorList>
            <consortium name="The Broad Institute Genomics Platform"/>
            <consortium name="The Broad Institute Genome Sequencing Center for Infectious Disease"/>
            <person name="Wu L."/>
            <person name="Ma J."/>
        </authorList>
    </citation>
    <scope>NUCLEOTIDE SEQUENCE [LARGE SCALE GENOMIC DNA]</scope>
    <source>
        <strain evidence="5">NBRC 107715</strain>
    </source>
</reference>
<reference evidence="3" key="4">
    <citation type="submission" date="2023-01" db="EMBL/GenBank/DDBJ databases">
        <title>Draft genome sequence of Methylobacterium oxalidis strain NBRC 107715.</title>
        <authorList>
            <person name="Sun Q."/>
            <person name="Mori K."/>
        </authorList>
    </citation>
    <scope>NUCLEOTIDE SEQUENCE</scope>
    <source>
        <strain evidence="3">NBRC 107715</strain>
    </source>
</reference>
<evidence type="ECO:0000313" key="3">
    <source>
        <dbReference type="EMBL" id="GLS63658.1"/>
    </source>
</evidence>
<protein>
    <submittedName>
        <fullName evidence="2">Uncharacterized protein</fullName>
    </submittedName>
</protein>
<dbReference type="InterPro" id="IPR027417">
    <property type="entry name" value="P-loop_NTPase"/>
</dbReference>
<dbReference type="Proteomes" id="UP001156856">
    <property type="component" value="Unassembled WGS sequence"/>
</dbReference>
<name>A0A512J4H3_9HYPH</name>
<dbReference type="OrthoDB" id="1496333at2"/>
<gene>
    <name evidence="3" type="ORF">GCM10007888_20390</name>
    <name evidence="2" type="ORF">MOX02_28710</name>
</gene>
<proteinExistence type="predicted"/>
<sequence>MRAETGRFSGHLSELDGIDAEHHPGTDPANVHPFERRPFVSVEDDESRFPPFGQKAAKPASAVLRWHGDADPNADRAWLVRDLIPEEGKGLMAGQWGAGKTFGALDLSACVMTGLPFANRRTERIGGVLFIAPEGAFEIPIRLRGLTECKLRQAVEDGSIDEDAAARVERLPFAWAEECPRLVDRNAAEQLIETATLAQEHLRDVFGLPLALVIIDTVAAGAGFNDENSAAESQKVMDAMQALARATGAFVLGVDHFGKASETGTRGSSAKESAADVVLAFLATRDEAGNVSNTRMALRKLRGGKVGMETAYSLDVVQVGETFAREPITTCVVNWHYSLGETVAAAVKEKWPTSLRVFRTAMENTIAEHGKHLRPYGGEGPEVRAVSEPELRAEFCALYPANGETSEKRAEAKRKAFIRTMKTALDRSLVASREIGGVDHLWMVAPDAA</sequence>
<dbReference type="EMBL" id="BSPK01000025">
    <property type="protein sequence ID" value="GLS63658.1"/>
    <property type="molecule type" value="Genomic_DNA"/>
</dbReference>
<reference evidence="3" key="1">
    <citation type="journal article" date="2014" name="Int. J. Syst. Evol. Microbiol.">
        <title>Complete genome of a new Firmicutes species belonging to the dominant human colonic microbiota ('Ruminococcus bicirculans') reveals two chromosomes and a selective capacity to utilize plant glucans.</title>
        <authorList>
            <consortium name="NISC Comparative Sequencing Program"/>
            <person name="Wegmann U."/>
            <person name="Louis P."/>
            <person name="Goesmann A."/>
            <person name="Henrissat B."/>
            <person name="Duncan S.H."/>
            <person name="Flint H.J."/>
        </authorList>
    </citation>
    <scope>NUCLEOTIDE SEQUENCE</scope>
    <source>
        <strain evidence="3">NBRC 107715</strain>
    </source>
</reference>
<evidence type="ECO:0000313" key="4">
    <source>
        <dbReference type="Proteomes" id="UP000321960"/>
    </source>
</evidence>
<feature type="region of interest" description="Disordered" evidence="1">
    <location>
        <begin position="1"/>
        <end position="33"/>
    </location>
</feature>
<evidence type="ECO:0000256" key="1">
    <source>
        <dbReference type="SAM" id="MobiDB-lite"/>
    </source>
</evidence>
<dbReference type="Proteomes" id="UP000321960">
    <property type="component" value="Unassembled WGS sequence"/>
</dbReference>
<evidence type="ECO:0000313" key="5">
    <source>
        <dbReference type="Proteomes" id="UP001156856"/>
    </source>
</evidence>
<dbReference type="EMBL" id="BJZU01000052">
    <property type="protein sequence ID" value="GEP04833.1"/>
    <property type="molecule type" value="Genomic_DNA"/>
</dbReference>
<dbReference type="SUPFAM" id="SSF52540">
    <property type="entry name" value="P-loop containing nucleoside triphosphate hydrolases"/>
    <property type="match status" value="1"/>
</dbReference>